<organism evidence="2 3">
    <name type="scientific">Boletus edulis BED1</name>
    <dbReference type="NCBI Taxonomy" id="1328754"/>
    <lineage>
        <taxon>Eukaryota</taxon>
        <taxon>Fungi</taxon>
        <taxon>Dikarya</taxon>
        <taxon>Basidiomycota</taxon>
        <taxon>Agaricomycotina</taxon>
        <taxon>Agaricomycetes</taxon>
        <taxon>Agaricomycetidae</taxon>
        <taxon>Boletales</taxon>
        <taxon>Boletineae</taxon>
        <taxon>Boletaceae</taxon>
        <taxon>Boletoideae</taxon>
        <taxon>Boletus</taxon>
    </lineage>
</organism>
<accession>A0AAD4G6G8</accession>
<gene>
    <name evidence="2" type="ORF">L210DRAFT_3424883</name>
</gene>
<sequence length="105" mass="11908">RSDRVELQMKDWDMQMSALVAAYLDYRAHDTGDGLPSVDDNEPVDVDSEDNPTRVSLSDIELVDLFTRWNITLISQPHHVYPNETLIYHGYLGCSPIFPNSAISL</sequence>
<protein>
    <submittedName>
        <fullName evidence="2">Uncharacterized protein</fullName>
    </submittedName>
</protein>
<reference evidence="2" key="1">
    <citation type="submission" date="2019-10" db="EMBL/GenBank/DDBJ databases">
        <authorList>
            <consortium name="DOE Joint Genome Institute"/>
            <person name="Kuo A."/>
            <person name="Miyauchi S."/>
            <person name="Kiss E."/>
            <person name="Drula E."/>
            <person name="Kohler A."/>
            <person name="Sanchez-Garcia M."/>
            <person name="Andreopoulos B."/>
            <person name="Barry K.W."/>
            <person name="Bonito G."/>
            <person name="Buee M."/>
            <person name="Carver A."/>
            <person name="Chen C."/>
            <person name="Cichocki N."/>
            <person name="Clum A."/>
            <person name="Culley D."/>
            <person name="Crous P.W."/>
            <person name="Fauchery L."/>
            <person name="Girlanda M."/>
            <person name="Hayes R."/>
            <person name="Keri Z."/>
            <person name="LaButti K."/>
            <person name="Lipzen A."/>
            <person name="Lombard V."/>
            <person name="Magnuson J."/>
            <person name="Maillard F."/>
            <person name="Morin E."/>
            <person name="Murat C."/>
            <person name="Nolan M."/>
            <person name="Ohm R."/>
            <person name="Pangilinan J."/>
            <person name="Pereira M."/>
            <person name="Perotto S."/>
            <person name="Peter M."/>
            <person name="Riley R."/>
            <person name="Sitrit Y."/>
            <person name="Stielow B."/>
            <person name="Szollosi G."/>
            <person name="Zifcakova L."/>
            <person name="Stursova M."/>
            <person name="Spatafora J.W."/>
            <person name="Tedersoo L."/>
            <person name="Vaario L.-M."/>
            <person name="Yamada A."/>
            <person name="Yan M."/>
            <person name="Wang P."/>
            <person name="Xu J."/>
            <person name="Bruns T."/>
            <person name="Baldrian P."/>
            <person name="Vilgalys R."/>
            <person name="Henrissat B."/>
            <person name="Grigoriev I.V."/>
            <person name="Hibbett D."/>
            <person name="Nagy L.G."/>
            <person name="Martin F.M."/>
        </authorList>
    </citation>
    <scope>NUCLEOTIDE SEQUENCE</scope>
    <source>
        <strain evidence="2">BED1</strain>
    </source>
</reference>
<dbReference type="EMBL" id="WHUW01000151">
    <property type="protein sequence ID" value="KAF8420776.1"/>
    <property type="molecule type" value="Genomic_DNA"/>
</dbReference>
<evidence type="ECO:0000313" key="2">
    <source>
        <dbReference type="EMBL" id="KAF8420776.1"/>
    </source>
</evidence>
<proteinExistence type="predicted"/>
<dbReference type="Proteomes" id="UP001194468">
    <property type="component" value="Unassembled WGS sequence"/>
</dbReference>
<keyword evidence="3" id="KW-1185">Reference proteome</keyword>
<evidence type="ECO:0000313" key="3">
    <source>
        <dbReference type="Proteomes" id="UP001194468"/>
    </source>
</evidence>
<name>A0AAD4G6G8_BOLED</name>
<dbReference type="AlphaFoldDB" id="A0AAD4G6G8"/>
<comment type="caution">
    <text evidence="2">The sequence shown here is derived from an EMBL/GenBank/DDBJ whole genome shotgun (WGS) entry which is preliminary data.</text>
</comment>
<feature type="compositionally biased region" description="Acidic residues" evidence="1">
    <location>
        <begin position="39"/>
        <end position="50"/>
    </location>
</feature>
<evidence type="ECO:0000256" key="1">
    <source>
        <dbReference type="SAM" id="MobiDB-lite"/>
    </source>
</evidence>
<feature type="non-terminal residue" evidence="2">
    <location>
        <position position="1"/>
    </location>
</feature>
<reference evidence="2" key="2">
    <citation type="journal article" date="2020" name="Nat. Commun.">
        <title>Large-scale genome sequencing of mycorrhizal fungi provides insights into the early evolution of symbiotic traits.</title>
        <authorList>
            <person name="Miyauchi S."/>
            <person name="Kiss E."/>
            <person name="Kuo A."/>
            <person name="Drula E."/>
            <person name="Kohler A."/>
            <person name="Sanchez-Garcia M."/>
            <person name="Morin E."/>
            <person name="Andreopoulos B."/>
            <person name="Barry K.W."/>
            <person name="Bonito G."/>
            <person name="Buee M."/>
            <person name="Carver A."/>
            <person name="Chen C."/>
            <person name="Cichocki N."/>
            <person name="Clum A."/>
            <person name="Culley D."/>
            <person name="Crous P.W."/>
            <person name="Fauchery L."/>
            <person name="Girlanda M."/>
            <person name="Hayes R.D."/>
            <person name="Keri Z."/>
            <person name="LaButti K."/>
            <person name="Lipzen A."/>
            <person name="Lombard V."/>
            <person name="Magnuson J."/>
            <person name="Maillard F."/>
            <person name="Murat C."/>
            <person name="Nolan M."/>
            <person name="Ohm R.A."/>
            <person name="Pangilinan J."/>
            <person name="Pereira M.F."/>
            <person name="Perotto S."/>
            <person name="Peter M."/>
            <person name="Pfister S."/>
            <person name="Riley R."/>
            <person name="Sitrit Y."/>
            <person name="Stielow J.B."/>
            <person name="Szollosi G."/>
            <person name="Zifcakova L."/>
            <person name="Stursova M."/>
            <person name="Spatafora J.W."/>
            <person name="Tedersoo L."/>
            <person name="Vaario L.M."/>
            <person name="Yamada A."/>
            <person name="Yan M."/>
            <person name="Wang P."/>
            <person name="Xu J."/>
            <person name="Bruns T."/>
            <person name="Baldrian P."/>
            <person name="Vilgalys R."/>
            <person name="Dunand C."/>
            <person name="Henrissat B."/>
            <person name="Grigoriev I.V."/>
            <person name="Hibbett D."/>
            <person name="Nagy L.G."/>
            <person name="Martin F.M."/>
        </authorList>
    </citation>
    <scope>NUCLEOTIDE SEQUENCE</scope>
    <source>
        <strain evidence="2">BED1</strain>
    </source>
</reference>
<feature type="region of interest" description="Disordered" evidence="1">
    <location>
        <begin position="32"/>
        <end position="52"/>
    </location>
</feature>